<sequence precursor="true">MRRQCLCAIVVLAIASAAPAAEFNRSSLPITQPPFKGKIGLTPAESTKDFPAQVAAPKGAPNVLVILTDDVGFGASSTFGGPIPTPTFERLARSGLRYNQFHTTALCSPTRAALITGRNHHRVSTGVIMEAGVGYPGYNTLVRKSCGTIGQILKYNGYNTSWFGKNHNVPDWQSSQAGPFDLWPTGLGFEYFYGFVGGDTNQWAPALTENTRPIEPPANDPDYNFDVDMANRAIAWMRMQNAVAPDKPFFCYYATGTAHAPHHAPKEWIDKFKGKFDQGWDQVRAETLARQKKLGVVPEGTRLTERSEGIAAWDSLNDKEKELYARMMEVYAAALAHADHQFGRIIDAIKESGELDNTLIIYIQGDNGASAEGSAQGLLNEMTFFNNIEVPFDTVYEQRAELGGPMAFNHYPIGWAHAMDSPFQWTKQVASHFGGTRNGMVISWPSKIKEAGRVCPQFHHVIDIAPTILEAAGLPAPESIDGVTQEPMDGVSLAYTFTEPKAESKRTTQYFEMFANRAIYDNGWVACTKPPIAPWVSVADPVDIVEGYEWELYNISEDFSESNNVASQHPDKLRGLQRLFYIEAVKNDVLPLDNSKVERLDVTNRPSLTRGRDEFTYYDGMTRIPEGSAPDMKNKSFGITAVVEVPEGGAEGLLMTQGGRFCGLGLYLLESKPVFVYNLADVERYRVESPQPLGPGEHVVTLDFRYDGGGVGKGGVATLSVDGSEVASKQLPRTIGYRMSLDETLDIGEDTGTPVSEDYQVPFKFTGEIDKVTIKISDHELTDEQLHEYRQQQVKAALSR</sequence>
<dbReference type="EC" id="3.1.6.1" evidence="7"/>
<feature type="domain" description="Sulfatase N-terminal" evidence="6">
    <location>
        <begin position="61"/>
        <end position="473"/>
    </location>
</feature>
<evidence type="ECO:0000256" key="2">
    <source>
        <dbReference type="ARBA" id="ARBA00022723"/>
    </source>
</evidence>
<keyword evidence="4" id="KW-0106">Calcium</keyword>
<dbReference type="CDD" id="cd16025">
    <property type="entry name" value="PAS_like"/>
    <property type="match status" value="1"/>
</dbReference>
<dbReference type="InterPro" id="IPR017850">
    <property type="entry name" value="Alkaline_phosphatase_core_sf"/>
</dbReference>
<dbReference type="GO" id="GO:0046872">
    <property type="term" value="F:metal ion binding"/>
    <property type="evidence" value="ECO:0007669"/>
    <property type="project" value="UniProtKB-KW"/>
</dbReference>
<keyword evidence="8" id="KW-1185">Reference proteome</keyword>
<dbReference type="AlphaFoldDB" id="A0A5C5ZEI4"/>
<evidence type="ECO:0000313" key="8">
    <source>
        <dbReference type="Proteomes" id="UP000318478"/>
    </source>
</evidence>
<feature type="signal peptide" evidence="5">
    <location>
        <begin position="1"/>
        <end position="20"/>
    </location>
</feature>
<evidence type="ECO:0000256" key="1">
    <source>
        <dbReference type="ARBA" id="ARBA00008779"/>
    </source>
</evidence>
<dbReference type="GO" id="GO:0004065">
    <property type="term" value="F:arylsulfatase activity"/>
    <property type="evidence" value="ECO:0007669"/>
    <property type="project" value="UniProtKB-EC"/>
</dbReference>
<keyword evidence="3 7" id="KW-0378">Hydrolase</keyword>
<dbReference type="PANTHER" id="PTHR42693">
    <property type="entry name" value="ARYLSULFATASE FAMILY MEMBER"/>
    <property type="match status" value="1"/>
</dbReference>
<comment type="caution">
    <text evidence="7">The sequence shown here is derived from an EMBL/GenBank/DDBJ whole genome shotgun (WGS) entry which is preliminary data.</text>
</comment>
<keyword evidence="5" id="KW-0732">Signal</keyword>
<protein>
    <submittedName>
        <fullName evidence="7">Arylsulfatase</fullName>
        <ecNumber evidence="7">3.1.6.1</ecNumber>
    </submittedName>
</protein>
<dbReference type="Gene3D" id="3.30.1120.10">
    <property type="match status" value="1"/>
</dbReference>
<evidence type="ECO:0000313" key="7">
    <source>
        <dbReference type="EMBL" id="TWT85568.1"/>
    </source>
</evidence>
<dbReference type="OrthoDB" id="9762324at2"/>
<dbReference type="InterPro" id="IPR000917">
    <property type="entry name" value="Sulfatase_N"/>
</dbReference>
<dbReference type="SUPFAM" id="SSF53649">
    <property type="entry name" value="Alkaline phosphatase-like"/>
    <property type="match status" value="1"/>
</dbReference>
<dbReference type="SUPFAM" id="SSF49899">
    <property type="entry name" value="Concanavalin A-like lectins/glucanases"/>
    <property type="match status" value="1"/>
</dbReference>
<feature type="chain" id="PRO_5023027333" evidence="5">
    <location>
        <begin position="21"/>
        <end position="800"/>
    </location>
</feature>
<dbReference type="EMBL" id="SJPO01000001">
    <property type="protein sequence ID" value="TWT85568.1"/>
    <property type="molecule type" value="Genomic_DNA"/>
</dbReference>
<reference evidence="7 8" key="1">
    <citation type="submission" date="2019-02" db="EMBL/GenBank/DDBJ databases">
        <title>Deep-cultivation of Planctomycetes and their phenomic and genomic characterization uncovers novel biology.</title>
        <authorList>
            <person name="Wiegand S."/>
            <person name="Jogler M."/>
            <person name="Boedeker C."/>
            <person name="Pinto D."/>
            <person name="Vollmers J."/>
            <person name="Rivas-Marin E."/>
            <person name="Kohn T."/>
            <person name="Peeters S.H."/>
            <person name="Heuer A."/>
            <person name="Rast P."/>
            <person name="Oberbeckmann S."/>
            <person name="Bunk B."/>
            <person name="Jeske O."/>
            <person name="Meyerdierks A."/>
            <person name="Storesund J.E."/>
            <person name="Kallscheuer N."/>
            <person name="Luecker S."/>
            <person name="Lage O.M."/>
            <person name="Pohl T."/>
            <person name="Merkel B.J."/>
            <person name="Hornburger P."/>
            <person name="Mueller R.-W."/>
            <person name="Bruemmer F."/>
            <person name="Labrenz M."/>
            <person name="Spormann A.M."/>
            <person name="Op Den Camp H."/>
            <person name="Overmann J."/>
            <person name="Amann R."/>
            <person name="Jetten M.S.M."/>
            <person name="Mascher T."/>
            <person name="Medema M.H."/>
            <person name="Devos D.P."/>
            <person name="Kaster A.-K."/>
            <person name="Ovreas L."/>
            <person name="Rohde M."/>
            <person name="Galperin M.Y."/>
            <person name="Jogler C."/>
        </authorList>
    </citation>
    <scope>NUCLEOTIDE SEQUENCE [LARGE SCALE GENOMIC DNA]</scope>
    <source>
        <strain evidence="7 8">Pla123a</strain>
    </source>
</reference>
<dbReference type="PROSITE" id="PS00523">
    <property type="entry name" value="SULFATASE_1"/>
    <property type="match status" value="1"/>
</dbReference>
<organism evidence="7 8">
    <name type="scientific">Posidoniimonas polymericola</name>
    <dbReference type="NCBI Taxonomy" id="2528002"/>
    <lineage>
        <taxon>Bacteria</taxon>
        <taxon>Pseudomonadati</taxon>
        <taxon>Planctomycetota</taxon>
        <taxon>Planctomycetia</taxon>
        <taxon>Pirellulales</taxon>
        <taxon>Lacipirellulaceae</taxon>
        <taxon>Posidoniimonas</taxon>
    </lineage>
</organism>
<evidence type="ECO:0000256" key="3">
    <source>
        <dbReference type="ARBA" id="ARBA00022801"/>
    </source>
</evidence>
<accession>A0A5C5ZEI4</accession>
<evidence type="ECO:0000256" key="4">
    <source>
        <dbReference type="ARBA" id="ARBA00022837"/>
    </source>
</evidence>
<name>A0A5C5ZEI4_9BACT</name>
<dbReference type="InterPro" id="IPR013320">
    <property type="entry name" value="ConA-like_dom_sf"/>
</dbReference>
<comment type="similarity">
    <text evidence="1">Belongs to the sulfatase family.</text>
</comment>
<evidence type="ECO:0000256" key="5">
    <source>
        <dbReference type="SAM" id="SignalP"/>
    </source>
</evidence>
<dbReference type="PANTHER" id="PTHR42693:SF43">
    <property type="entry name" value="BLL2667 PROTEIN"/>
    <property type="match status" value="1"/>
</dbReference>
<gene>
    <name evidence="7" type="primary">atsA_4</name>
    <name evidence="7" type="ORF">Pla123a_03750</name>
</gene>
<proteinExistence type="inferred from homology"/>
<keyword evidence="2" id="KW-0479">Metal-binding</keyword>
<dbReference type="Pfam" id="PF00884">
    <property type="entry name" value="Sulfatase"/>
    <property type="match status" value="1"/>
</dbReference>
<dbReference type="Proteomes" id="UP000318478">
    <property type="component" value="Unassembled WGS sequence"/>
</dbReference>
<dbReference type="RefSeq" id="WP_146583826.1">
    <property type="nucleotide sequence ID" value="NZ_SJPO01000001.1"/>
</dbReference>
<dbReference type="Gene3D" id="3.40.720.10">
    <property type="entry name" value="Alkaline Phosphatase, subunit A"/>
    <property type="match status" value="1"/>
</dbReference>
<evidence type="ECO:0000259" key="6">
    <source>
        <dbReference type="Pfam" id="PF00884"/>
    </source>
</evidence>
<dbReference type="InterPro" id="IPR050738">
    <property type="entry name" value="Sulfatase"/>
</dbReference>
<dbReference type="InterPro" id="IPR024607">
    <property type="entry name" value="Sulfatase_CS"/>
</dbReference>